<gene>
    <name evidence="1" type="ORF">MEUPH1_LOCUS13883</name>
</gene>
<organism evidence="1 2">
    <name type="scientific">Macrosiphum euphorbiae</name>
    <name type="common">potato aphid</name>
    <dbReference type="NCBI Taxonomy" id="13131"/>
    <lineage>
        <taxon>Eukaryota</taxon>
        <taxon>Metazoa</taxon>
        <taxon>Ecdysozoa</taxon>
        <taxon>Arthropoda</taxon>
        <taxon>Hexapoda</taxon>
        <taxon>Insecta</taxon>
        <taxon>Pterygota</taxon>
        <taxon>Neoptera</taxon>
        <taxon>Paraneoptera</taxon>
        <taxon>Hemiptera</taxon>
        <taxon>Sternorrhyncha</taxon>
        <taxon>Aphidomorpha</taxon>
        <taxon>Aphidoidea</taxon>
        <taxon>Aphididae</taxon>
        <taxon>Macrosiphini</taxon>
        <taxon>Macrosiphum</taxon>
    </lineage>
</organism>
<sequence>MSTRLLQKQSLSAAFTKPFQMNRLDLVNADLRHSDLAGFCGISDGSGWMVFTQSYNTGDCRLLSSGREYTGESILSSGADRKLSP</sequence>
<keyword evidence="2" id="KW-1185">Reference proteome</keyword>
<evidence type="ECO:0000313" key="1">
    <source>
        <dbReference type="EMBL" id="CAI6358360.1"/>
    </source>
</evidence>
<dbReference type="AlphaFoldDB" id="A0AAV0WR37"/>
<proteinExistence type="predicted"/>
<name>A0AAV0WR37_9HEMI</name>
<evidence type="ECO:0000313" key="2">
    <source>
        <dbReference type="Proteomes" id="UP001160148"/>
    </source>
</evidence>
<reference evidence="1 2" key="1">
    <citation type="submission" date="2023-01" db="EMBL/GenBank/DDBJ databases">
        <authorList>
            <person name="Whitehead M."/>
        </authorList>
    </citation>
    <scope>NUCLEOTIDE SEQUENCE [LARGE SCALE GENOMIC DNA]</scope>
</reference>
<comment type="caution">
    <text evidence="1">The sequence shown here is derived from an EMBL/GenBank/DDBJ whole genome shotgun (WGS) entry which is preliminary data.</text>
</comment>
<protein>
    <submittedName>
        <fullName evidence="1">Uncharacterized protein</fullName>
    </submittedName>
</protein>
<dbReference type="EMBL" id="CARXXK010000002">
    <property type="protein sequence ID" value="CAI6358360.1"/>
    <property type="molecule type" value="Genomic_DNA"/>
</dbReference>
<dbReference type="Proteomes" id="UP001160148">
    <property type="component" value="Unassembled WGS sequence"/>
</dbReference>
<accession>A0AAV0WR37</accession>